<evidence type="ECO:0000313" key="3">
    <source>
        <dbReference type="Proteomes" id="UP000693946"/>
    </source>
</evidence>
<feature type="domain" description="Integrase p58-like C-terminal" evidence="1">
    <location>
        <begin position="38"/>
        <end position="70"/>
    </location>
</feature>
<dbReference type="AlphaFoldDB" id="A0AAV6RMS0"/>
<evidence type="ECO:0000259" key="1">
    <source>
        <dbReference type="Pfam" id="PF22938"/>
    </source>
</evidence>
<accession>A0AAV6RMS0</accession>
<dbReference type="Proteomes" id="UP000693946">
    <property type="component" value="Linkage Group LG18"/>
</dbReference>
<reference evidence="2 3" key="1">
    <citation type="journal article" date="2021" name="Sci. Rep.">
        <title>Chromosome anchoring in Senegalese sole (Solea senegalensis) reveals sex-associated markers and genome rearrangements in flatfish.</title>
        <authorList>
            <person name="Guerrero-Cozar I."/>
            <person name="Gomez-Garrido J."/>
            <person name="Berbel C."/>
            <person name="Martinez-Blanch J.F."/>
            <person name="Alioto T."/>
            <person name="Claros M.G."/>
            <person name="Gagnaire P.A."/>
            <person name="Manchado M."/>
        </authorList>
    </citation>
    <scope>NUCLEOTIDE SEQUENCE [LARGE SCALE GENOMIC DNA]</scope>
    <source>
        <strain evidence="2">Sse05_10M</strain>
    </source>
</reference>
<protein>
    <recommendedName>
        <fullName evidence="1">Integrase p58-like C-terminal domain-containing protein</fullName>
    </recommendedName>
</protein>
<organism evidence="2 3">
    <name type="scientific">Solea senegalensis</name>
    <name type="common">Senegalese sole</name>
    <dbReference type="NCBI Taxonomy" id="28829"/>
    <lineage>
        <taxon>Eukaryota</taxon>
        <taxon>Metazoa</taxon>
        <taxon>Chordata</taxon>
        <taxon>Craniata</taxon>
        <taxon>Vertebrata</taxon>
        <taxon>Euteleostomi</taxon>
        <taxon>Actinopterygii</taxon>
        <taxon>Neopterygii</taxon>
        <taxon>Teleostei</taxon>
        <taxon>Neoteleostei</taxon>
        <taxon>Acanthomorphata</taxon>
        <taxon>Carangaria</taxon>
        <taxon>Pleuronectiformes</taxon>
        <taxon>Pleuronectoidei</taxon>
        <taxon>Soleidae</taxon>
        <taxon>Solea</taxon>
    </lineage>
</organism>
<comment type="caution">
    <text evidence="2">The sequence shown here is derived from an EMBL/GenBank/DDBJ whole genome shotgun (WGS) entry which is preliminary data.</text>
</comment>
<keyword evidence="3" id="KW-1185">Reference proteome</keyword>
<dbReference type="Pfam" id="PF22938">
    <property type="entry name" value="Integrase_p58_C"/>
    <property type="match status" value="1"/>
</dbReference>
<evidence type="ECO:0000313" key="2">
    <source>
        <dbReference type="EMBL" id="KAG7506797.1"/>
    </source>
</evidence>
<proteinExistence type="predicted"/>
<gene>
    <name evidence="2" type="ORF">JOB18_015708</name>
</gene>
<sequence>MKTNFDKKSVARIFSPGDRVLVLLPLIGSGLQAKFSSPYVIERKLSDTNYVIHTPDHRKKTCVCHINMLKMYVDRDKSVLPPVVTPVATMSVTPYDPSDDGLNDRRSYFSCARLRNSEILSNLEAHLVHLSDSTRSDISRLILNDPILFGDIPTQTDVLCHDIDVEDHPPIKQRAYRVHPTKRAIMQQEATYLVENCFAVPTNSPWSSPSLLVPKSDQTPRFCNDYQKEHHYQT</sequence>
<dbReference type="InterPro" id="IPR054465">
    <property type="entry name" value="Integrase_p58-like_C"/>
</dbReference>
<dbReference type="EMBL" id="JAGKHQ010000010">
    <property type="protein sequence ID" value="KAG7506797.1"/>
    <property type="molecule type" value="Genomic_DNA"/>
</dbReference>
<name>A0AAV6RMS0_SOLSE</name>